<dbReference type="Proteomes" id="UP001487296">
    <property type="component" value="Unassembled WGS sequence"/>
</dbReference>
<reference evidence="8 9" key="1">
    <citation type="submission" date="2024-04" db="EMBL/GenBank/DDBJ databases">
        <title>Human intestinal bacterial collection.</title>
        <authorList>
            <person name="Pauvert C."/>
            <person name="Hitch T.C.A."/>
            <person name="Clavel T."/>
        </authorList>
    </citation>
    <scope>NUCLEOTIDE SEQUENCE [LARGE SCALE GENOMIC DNA]</scope>
    <source>
        <strain evidence="8 9">CLA-AA-H145</strain>
    </source>
</reference>
<dbReference type="Pfam" id="PF16499">
    <property type="entry name" value="Melibiase_2"/>
    <property type="match status" value="1"/>
</dbReference>
<dbReference type="InterPro" id="IPR013785">
    <property type="entry name" value="Aldolase_TIM"/>
</dbReference>
<evidence type="ECO:0000256" key="2">
    <source>
        <dbReference type="ARBA" id="ARBA00022729"/>
    </source>
</evidence>
<keyword evidence="5" id="KW-1015">Disulfide bond</keyword>
<dbReference type="Gene3D" id="2.60.40.1180">
    <property type="entry name" value="Golgi alpha-mannosidase II"/>
    <property type="match status" value="1"/>
</dbReference>
<dbReference type="SUPFAM" id="SSF51445">
    <property type="entry name" value="(Trans)glycosidases"/>
    <property type="match status" value="1"/>
</dbReference>
<keyword evidence="9" id="KW-1185">Reference proteome</keyword>
<dbReference type="PANTHER" id="PTHR11452:SF75">
    <property type="entry name" value="ALPHA-GALACTOSIDASE MEL1"/>
    <property type="match status" value="1"/>
</dbReference>
<dbReference type="EC" id="3.2.1.22" evidence="5"/>
<dbReference type="RefSeq" id="WP_215759210.1">
    <property type="nucleotide sequence ID" value="NZ_JAHKBE010000008.1"/>
</dbReference>
<comment type="similarity">
    <text evidence="1 5">Belongs to the glycosyl hydrolase 27 family.</text>
</comment>
<feature type="signal peptide" evidence="6">
    <location>
        <begin position="1"/>
        <end position="20"/>
    </location>
</feature>
<dbReference type="CDD" id="cd14792">
    <property type="entry name" value="GH27"/>
    <property type="match status" value="1"/>
</dbReference>
<evidence type="ECO:0000256" key="1">
    <source>
        <dbReference type="ARBA" id="ARBA00009743"/>
    </source>
</evidence>
<dbReference type="PRINTS" id="PR00740">
    <property type="entry name" value="GLHYDRLASE27"/>
</dbReference>
<comment type="catalytic activity">
    <reaction evidence="5">
        <text>Hydrolysis of terminal, non-reducing alpha-D-galactose residues in alpha-D-galactosides, including galactose oligosaccharides, galactomannans and galactolipids.</text>
        <dbReference type="EC" id="3.2.1.22"/>
    </reaction>
</comment>
<dbReference type="Pfam" id="PF17801">
    <property type="entry name" value="Melibiase_C"/>
    <property type="match status" value="1"/>
</dbReference>
<keyword evidence="3 5" id="KW-0378">Hydrolase</keyword>
<dbReference type="InterPro" id="IPR017853">
    <property type="entry name" value="GH"/>
</dbReference>
<dbReference type="EMBL" id="JBBNFP010000008">
    <property type="protein sequence ID" value="MEQ2486177.1"/>
    <property type="molecule type" value="Genomic_DNA"/>
</dbReference>
<dbReference type="SUPFAM" id="SSF51011">
    <property type="entry name" value="Glycosyl hydrolase domain"/>
    <property type="match status" value="1"/>
</dbReference>
<dbReference type="PANTHER" id="PTHR11452">
    <property type="entry name" value="ALPHA-GALACTOSIDASE/ALPHA-N-ACETYLGALACTOSAMINIDASE"/>
    <property type="match status" value="1"/>
</dbReference>
<dbReference type="InterPro" id="IPR041233">
    <property type="entry name" value="Melibiase_C"/>
</dbReference>
<sequence length="529" mass="59534">MNRKQLLTVAMALATMSVNAQTNNAPTMGWSSWNTYRVNISDSLIRHQADCMVKTGLKDAGYKYINIDDGFQGGRGADGKLKINPHRFPYGLKPVADYIHSLGLKAGIYSDAGRNTCGNYYDKDTLAVRVGMYEHDDVDARFYFKDMGFDFIKIDYCGGDAKQNTDRLQLDEETRYTAIRKAIDATGRTDVRMNVCRWNYPGTWVSGVADSWRTTVDIYDGWKSVAGILRENLYLSAYSSDGHYNDMDMLEVGRSMTQEEDKTHFGMWCFMESPLLIGCDLGSIKPQTLALLKNPELLALSQDAPHQQAYPVALSNGVYILVKDVNTLHGLQRAVAFYNPSAQAAEATLSFRDVDLAGTIAVRDVFERKDEAARTDGQMQVSVPGHGCRIYLLTATKRLERQRYEAETAYISDYQELWNNQAKKTGIYEYDDRCSAGMKATWLGCSTQNDLQWKHVYVNKAGKRTLSFKCLSPDKRQFTVSVNGTDVKTLTVDGNATVSLKVKLQKGDNIVRLYNEQTWMPDVDCMTVK</sequence>
<evidence type="ECO:0000256" key="4">
    <source>
        <dbReference type="ARBA" id="ARBA00023295"/>
    </source>
</evidence>
<evidence type="ECO:0000259" key="7">
    <source>
        <dbReference type="Pfam" id="PF17801"/>
    </source>
</evidence>
<evidence type="ECO:0000256" key="3">
    <source>
        <dbReference type="ARBA" id="ARBA00022801"/>
    </source>
</evidence>
<feature type="chain" id="PRO_5047064772" description="Alpha-galactosidase" evidence="6">
    <location>
        <begin position="21"/>
        <end position="529"/>
    </location>
</feature>
<organism evidence="8 9">
    <name type="scientific">Hallella faecis</name>
    <dbReference type="NCBI Taxonomy" id="2841596"/>
    <lineage>
        <taxon>Bacteria</taxon>
        <taxon>Pseudomonadati</taxon>
        <taxon>Bacteroidota</taxon>
        <taxon>Bacteroidia</taxon>
        <taxon>Bacteroidales</taxon>
        <taxon>Prevotellaceae</taxon>
        <taxon>Hallella</taxon>
    </lineage>
</organism>
<feature type="domain" description="Alpha galactosidase C-terminal" evidence="7">
    <location>
        <begin position="332"/>
        <end position="393"/>
    </location>
</feature>
<dbReference type="InterPro" id="IPR002241">
    <property type="entry name" value="Glyco_hydro_27"/>
</dbReference>
<comment type="caution">
    <text evidence="8">The sequence shown here is derived from an EMBL/GenBank/DDBJ whole genome shotgun (WGS) entry which is preliminary data.</text>
</comment>
<evidence type="ECO:0000313" key="9">
    <source>
        <dbReference type="Proteomes" id="UP001487296"/>
    </source>
</evidence>
<dbReference type="CDD" id="cd04081">
    <property type="entry name" value="CBM35_galactosidase-like"/>
    <property type="match status" value="1"/>
</dbReference>
<gene>
    <name evidence="8" type="ORF">AAAT34_03800</name>
</gene>
<keyword evidence="4 5" id="KW-0326">Glycosidase</keyword>
<dbReference type="SUPFAM" id="SSF49785">
    <property type="entry name" value="Galactose-binding domain-like"/>
    <property type="match status" value="1"/>
</dbReference>
<proteinExistence type="inferred from homology"/>
<dbReference type="InterPro" id="IPR008979">
    <property type="entry name" value="Galactose-bd-like_sf"/>
</dbReference>
<name>A0ABV1FP51_9BACT</name>
<keyword evidence="2 6" id="KW-0732">Signal</keyword>
<evidence type="ECO:0000256" key="6">
    <source>
        <dbReference type="SAM" id="SignalP"/>
    </source>
</evidence>
<dbReference type="InterPro" id="IPR013780">
    <property type="entry name" value="Glyco_hydro_b"/>
</dbReference>
<dbReference type="Gene3D" id="3.20.20.70">
    <property type="entry name" value="Aldolase class I"/>
    <property type="match status" value="1"/>
</dbReference>
<dbReference type="Gene3D" id="2.60.120.260">
    <property type="entry name" value="Galactose-binding domain-like"/>
    <property type="match status" value="1"/>
</dbReference>
<protein>
    <recommendedName>
        <fullName evidence="5">Alpha-galactosidase</fullName>
        <ecNumber evidence="5">3.2.1.22</ecNumber>
    </recommendedName>
    <alternativeName>
        <fullName evidence="5">Melibiase</fullName>
    </alternativeName>
</protein>
<accession>A0ABV1FP51</accession>
<evidence type="ECO:0000256" key="5">
    <source>
        <dbReference type="RuleBase" id="RU361168"/>
    </source>
</evidence>
<evidence type="ECO:0000313" key="8">
    <source>
        <dbReference type="EMBL" id="MEQ2486177.1"/>
    </source>
</evidence>